<name>A0ACC1I982_9FUNG</name>
<dbReference type="Proteomes" id="UP001150581">
    <property type="component" value="Unassembled WGS sequence"/>
</dbReference>
<comment type="caution">
    <text evidence="1">The sequence shown here is derived from an EMBL/GenBank/DDBJ whole genome shotgun (WGS) entry which is preliminary data.</text>
</comment>
<sequence length="430" mass="45912">MSETSSQVGPSAAWPSEPPARIDTPGQSQHGPQQPANARPTETCTATATATPTPTPTPTPTASPSPPRSSSIGSGSIDEDYPAHALFMRQCLPESAWEADDAATGCRQCGRSFSLFLRRHHCRRCGLLFCVSCSSKRAALASPLGLAQGGYYGASQPDDDTPLAQLQQQRRFGPSGCWALRDHRTCDACAQAVGELPDPANPELVPVDCAAEDAAENAYNIFGDQAAQAGGHQRSQSGSGVGGLRRRGRGSSSVRICPVCDRDWATVWNGMRRVPGEGWQEAQERHIRACIEDTSAEMQGARPVSPARRSRSVQPHRMAMDGQRSSGFLGFFNSTPPPPTDAAAAASDVAGGPAHRAAAGLAHARSPGGVKYVTYQLTSDTPLLGQECAICFEDFEPGQRVARLNCLCTYHLWCISEWLQRTPACPVHYE</sequence>
<dbReference type="EMBL" id="JANBPG010001871">
    <property type="protein sequence ID" value="KAJ1887930.1"/>
    <property type="molecule type" value="Genomic_DNA"/>
</dbReference>
<proteinExistence type="predicted"/>
<keyword evidence="2" id="KW-1185">Reference proteome</keyword>
<organism evidence="1 2">
    <name type="scientific">Kickxella alabastrina</name>
    <dbReference type="NCBI Taxonomy" id="61397"/>
    <lineage>
        <taxon>Eukaryota</taxon>
        <taxon>Fungi</taxon>
        <taxon>Fungi incertae sedis</taxon>
        <taxon>Zoopagomycota</taxon>
        <taxon>Kickxellomycotina</taxon>
        <taxon>Kickxellomycetes</taxon>
        <taxon>Kickxellales</taxon>
        <taxon>Kickxellaceae</taxon>
        <taxon>Kickxella</taxon>
    </lineage>
</organism>
<evidence type="ECO:0000313" key="2">
    <source>
        <dbReference type="Proteomes" id="UP001150581"/>
    </source>
</evidence>
<gene>
    <name evidence="1" type="ORF">LPJ66_008840</name>
</gene>
<evidence type="ECO:0000313" key="1">
    <source>
        <dbReference type="EMBL" id="KAJ1887930.1"/>
    </source>
</evidence>
<accession>A0ACC1I982</accession>
<protein>
    <submittedName>
        <fullName evidence="1">Uncharacterized protein</fullName>
    </submittedName>
</protein>
<reference evidence="1" key="1">
    <citation type="submission" date="2022-07" db="EMBL/GenBank/DDBJ databases">
        <title>Phylogenomic reconstructions and comparative analyses of Kickxellomycotina fungi.</title>
        <authorList>
            <person name="Reynolds N.K."/>
            <person name="Stajich J.E."/>
            <person name="Barry K."/>
            <person name="Grigoriev I.V."/>
            <person name="Crous P."/>
            <person name="Smith M.E."/>
        </authorList>
    </citation>
    <scope>NUCLEOTIDE SEQUENCE</scope>
    <source>
        <strain evidence="1">Benny 63K</strain>
    </source>
</reference>